<evidence type="ECO:0000256" key="5">
    <source>
        <dbReference type="ARBA" id="ARBA00023163"/>
    </source>
</evidence>
<keyword evidence="2" id="KW-0677">Repeat</keyword>
<dbReference type="GO" id="GO:0010235">
    <property type="term" value="P:guard mother cell cytokinesis"/>
    <property type="evidence" value="ECO:0007669"/>
    <property type="project" value="UniProtKB-ARBA"/>
</dbReference>
<dbReference type="ExpressionAtlas" id="A0A654F6P4">
    <property type="expression patterns" value="baseline"/>
</dbReference>
<evidence type="ECO:0000313" key="11">
    <source>
        <dbReference type="Proteomes" id="UP000426265"/>
    </source>
</evidence>
<evidence type="ECO:0000259" key="8">
    <source>
        <dbReference type="PROSITE" id="PS50090"/>
    </source>
</evidence>
<dbReference type="GO" id="GO:0010444">
    <property type="term" value="P:guard mother cell differentiation"/>
    <property type="evidence" value="ECO:0007669"/>
    <property type="project" value="UniProtKB-ARBA"/>
</dbReference>
<gene>
    <name evidence="10" type="ORF">AN1_LOCUS8909</name>
</gene>
<keyword evidence="6" id="KW-0539">Nucleus</keyword>
<comment type="subunit">
    <text evidence="7">Interacts with RBR1.</text>
</comment>
<dbReference type="GO" id="GO:1901002">
    <property type="term" value="P:positive regulation of response to salt stress"/>
    <property type="evidence" value="ECO:0007669"/>
    <property type="project" value="UniProtKB-ARBA"/>
</dbReference>
<dbReference type="GO" id="GO:0005634">
    <property type="term" value="C:nucleus"/>
    <property type="evidence" value="ECO:0007669"/>
    <property type="project" value="UniProtKB-SubCell"/>
</dbReference>
<accession>A0A654F6P4</accession>
<dbReference type="AlphaFoldDB" id="A0A654F6P4"/>
<dbReference type="PANTHER" id="PTHR45614">
    <property type="entry name" value="MYB PROTEIN-RELATED"/>
    <property type="match status" value="1"/>
</dbReference>
<dbReference type="InterPro" id="IPR050560">
    <property type="entry name" value="MYB_TF"/>
</dbReference>
<evidence type="ECO:0000256" key="7">
    <source>
        <dbReference type="ARBA" id="ARBA00063045"/>
    </source>
</evidence>
<evidence type="ECO:0000313" key="10">
    <source>
        <dbReference type="EMBL" id="VYS53451.1"/>
    </source>
</evidence>
<reference evidence="10 11" key="1">
    <citation type="submission" date="2019-11" db="EMBL/GenBank/DDBJ databases">
        <authorList>
            <person name="Jiao W.-B."/>
            <person name="Schneeberger K."/>
        </authorList>
    </citation>
    <scope>NUCLEOTIDE SEQUENCE [LARGE SCALE GENOMIC DNA]</scope>
    <source>
        <strain evidence="11">cv. An-1</strain>
    </source>
</reference>
<proteinExistence type="predicted"/>
<dbReference type="GO" id="GO:0009737">
    <property type="term" value="P:response to abscisic acid"/>
    <property type="evidence" value="ECO:0007669"/>
    <property type="project" value="UniProtKB-ARBA"/>
</dbReference>
<keyword evidence="5" id="KW-0804">Transcription</keyword>
<feature type="domain" description="HTH myb-type" evidence="9">
    <location>
        <begin position="125"/>
        <end position="175"/>
    </location>
</feature>
<comment type="subcellular location">
    <subcellularLocation>
        <location evidence="1">Nucleus</location>
    </subcellularLocation>
</comment>
<dbReference type="Proteomes" id="UP000426265">
    <property type="component" value="Unassembled WGS sequence"/>
</dbReference>
<dbReference type="GO" id="GO:0043565">
    <property type="term" value="F:sequence-specific DNA binding"/>
    <property type="evidence" value="ECO:0007669"/>
    <property type="project" value="UniProtKB-ARBA"/>
</dbReference>
<dbReference type="GO" id="GO:0048364">
    <property type="term" value="P:root development"/>
    <property type="evidence" value="ECO:0007669"/>
    <property type="project" value="UniProtKB-ARBA"/>
</dbReference>
<sequence>MSIKSYSNVDISDQSMDSIANNGKIHMTDNPPIFAYPKGIFENFYDLRGNTIRDEIVYNEELSNKGYEPTLDQIMGEPQSFNVPVPEYIKNTTNEIMNQSEDDKMKKTYQKKNIKVVSTSKYLKKSDIDKVNWTESEDIKLKETMALGPKNKWTKVAKKFEGRTGKQCRERWYNHARPNIKKTAWSEEEDQILIEAHKVLGTKWVEIAQQLPGRSDNNIKNHWNTTKRRVQNKRGGTVNPVGNNILENYIRCITINNEDFLKTDGSYGEPTNIESDDDSKDMLYGEMNLSLETITTQTTKPLTNASTTSPYVPMPEENYTVEDCESLEDILEVLRWWE</sequence>
<dbReference type="GO" id="GO:0010376">
    <property type="term" value="P:stomatal complex formation"/>
    <property type="evidence" value="ECO:0007669"/>
    <property type="project" value="UniProtKB-ARBA"/>
</dbReference>
<dbReference type="GO" id="GO:0032875">
    <property type="term" value="P:regulation of DNA endoreduplication"/>
    <property type="evidence" value="ECO:0007669"/>
    <property type="project" value="UniProtKB-ARBA"/>
</dbReference>
<dbReference type="GO" id="GO:0009554">
    <property type="term" value="P:megasporogenesis"/>
    <property type="evidence" value="ECO:0007669"/>
    <property type="project" value="UniProtKB-ARBA"/>
</dbReference>
<protein>
    <submittedName>
        <fullName evidence="10">Uncharacterized protein</fullName>
    </submittedName>
</protein>
<dbReference type="GO" id="GO:2000037">
    <property type="term" value="P:regulation of stomatal complex patterning"/>
    <property type="evidence" value="ECO:0007669"/>
    <property type="project" value="UniProtKB-ARBA"/>
</dbReference>
<dbReference type="PANTHER" id="PTHR45614:SF273">
    <property type="entry name" value="MYB DOMAIN PROTEIN 100-RELATED"/>
    <property type="match status" value="1"/>
</dbReference>
<dbReference type="CDD" id="cd00167">
    <property type="entry name" value="SANT"/>
    <property type="match status" value="2"/>
</dbReference>
<dbReference type="GO" id="GO:1902584">
    <property type="term" value="P:positive regulation of response to water deprivation"/>
    <property type="evidence" value="ECO:0007669"/>
    <property type="project" value="UniProtKB-ARBA"/>
</dbReference>
<dbReference type="GO" id="GO:0009629">
    <property type="term" value="P:response to gravity"/>
    <property type="evidence" value="ECO:0007669"/>
    <property type="project" value="UniProtKB-ARBA"/>
</dbReference>
<dbReference type="GO" id="GO:0050891">
    <property type="term" value="P:multicellular organismal-level water homeostasis"/>
    <property type="evidence" value="ECO:0007669"/>
    <property type="project" value="UniProtKB-ARBA"/>
</dbReference>
<dbReference type="GO" id="GO:1901333">
    <property type="term" value="P:positive regulation of lateral root development"/>
    <property type="evidence" value="ECO:0007669"/>
    <property type="project" value="UniProtKB-ARBA"/>
</dbReference>
<evidence type="ECO:0000256" key="2">
    <source>
        <dbReference type="ARBA" id="ARBA00022737"/>
    </source>
</evidence>
<dbReference type="EMBL" id="CACRSJ010000105">
    <property type="protein sequence ID" value="VYS53451.1"/>
    <property type="molecule type" value="Genomic_DNA"/>
</dbReference>
<dbReference type="PROSITE" id="PS50090">
    <property type="entry name" value="MYB_LIKE"/>
    <property type="match status" value="2"/>
</dbReference>
<evidence type="ECO:0000259" key="9">
    <source>
        <dbReference type="PROSITE" id="PS51294"/>
    </source>
</evidence>
<dbReference type="GO" id="GO:0003700">
    <property type="term" value="F:DNA-binding transcription factor activity"/>
    <property type="evidence" value="ECO:0007669"/>
    <property type="project" value="UniProtKB-ARBA"/>
</dbReference>
<name>A0A654F6P4_ARATH</name>
<keyword evidence="3" id="KW-0805">Transcription regulation</keyword>
<dbReference type="InterPro" id="IPR009057">
    <property type="entry name" value="Homeodomain-like_sf"/>
</dbReference>
<dbReference type="GO" id="GO:1902806">
    <property type="term" value="P:regulation of cell cycle G1/S phase transition"/>
    <property type="evidence" value="ECO:0007669"/>
    <property type="project" value="UniProtKB-ARBA"/>
</dbReference>
<dbReference type="Pfam" id="PF00249">
    <property type="entry name" value="Myb_DNA-binding"/>
    <property type="match status" value="2"/>
</dbReference>
<evidence type="ECO:0000256" key="3">
    <source>
        <dbReference type="ARBA" id="ARBA00023015"/>
    </source>
</evidence>
<evidence type="ECO:0000256" key="1">
    <source>
        <dbReference type="ARBA" id="ARBA00004123"/>
    </source>
</evidence>
<feature type="domain" description="HTH myb-type" evidence="9">
    <location>
        <begin position="177"/>
        <end position="231"/>
    </location>
</feature>
<feature type="domain" description="Myb-like" evidence="8">
    <location>
        <begin position="177"/>
        <end position="227"/>
    </location>
</feature>
<evidence type="ECO:0000256" key="6">
    <source>
        <dbReference type="ARBA" id="ARBA00023242"/>
    </source>
</evidence>
<dbReference type="InterPro" id="IPR001005">
    <property type="entry name" value="SANT/Myb"/>
</dbReference>
<dbReference type="InterPro" id="IPR017930">
    <property type="entry name" value="Myb_dom"/>
</dbReference>
<dbReference type="SMART" id="SM00717">
    <property type="entry name" value="SANT"/>
    <property type="match status" value="2"/>
</dbReference>
<dbReference type="Gene3D" id="1.10.10.60">
    <property type="entry name" value="Homeodomain-like"/>
    <property type="match status" value="2"/>
</dbReference>
<dbReference type="SUPFAM" id="SSF46689">
    <property type="entry name" value="Homeodomain-like"/>
    <property type="match status" value="1"/>
</dbReference>
<dbReference type="FunFam" id="1.10.10.60:FF:000355">
    <property type="entry name" value="Transcription factor MYB124"/>
    <property type="match status" value="1"/>
</dbReference>
<dbReference type="PROSITE" id="PS51294">
    <property type="entry name" value="HTH_MYB"/>
    <property type="match status" value="2"/>
</dbReference>
<organism evidence="10 11">
    <name type="scientific">Arabidopsis thaliana</name>
    <name type="common">Mouse-ear cress</name>
    <dbReference type="NCBI Taxonomy" id="3702"/>
    <lineage>
        <taxon>Eukaryota</taxon>
        <taxon>Viridiplantae</taxon>
        <taxon>Streptophyta</taxon>
        <taxon>Embryophyta</taxon>
        <taxon>Tracheophyta</taxon>
        <taxon>Spermatophyta</taxon>
        <taxon>Magnoliopsida</taxon>
        <taxon>eudicotyledons</taxon>
        <taxon>Gunneridae</taxon>
        <taxon>Pentapetalae</taxon>
        <taxon>rosids</taxon>
        <taxon>malvids</taxon>
        <taxon>Brassicales</taxon>
        <taxon>Brassicaceae</taxon>
        <taxon>Camelineae</taxon>
        <taxon>Arabidopsis</taxon>
    </lineage>
</organism>
<evidence type="ECO:0000256" key="4">
    <source>
        <dbReference type="ARBA" id="ARBA00023125"/>
    </source>
</evidence>
<dbReference type="GO" id="GO:0010052">
    <property type="term" value="P:guard cell differentiation"/>
    <property type="evidence" value="ECO:0007669"/>
    <property type="project" value="UniProtKB-ARBA"/>
</dbReference>
<feature type="domain" description="Myb-like" evidence="8">
    <location>
        <begin position="125"/>
        <end position="176"/>
    </location>
</feature>
<keyword evidence="4" id="KW-0238">DNA-binding</keyword>